<accession>A0ABY3PQJ1</accession>
<keyword evidence="2" id="KW-1185">Reference proteome</keyword>
<dbReference type="EMBL" id="CP063845">
    <property type="protein sequence ID" value="UFP95957.1"/>
    <property type="molecule type" value="Genomic_DNA"/>
</dbReference>
<organism evidence="1 2">
    <name type="scientific">Gloeobacter morelensis MG652769</name>
    <dbReference type="NCBI Taxonomy" id="2781736"/>
    <lineage>
        <taxon>Bacteria</taxon>
        <taxon>Bacillati</taxon>
        <taxon>Cyanobacteriota</taxon>
        <taxon>Cyanophyceae</taxon>
        <taxon>Gloeobacterales</taxon>
        <taxon>Gloeobacteraceae</taxon>
        <taxon>Gloeobacter</taxon>
        <taxon>Gloeobacter morelensis</taxon>
    </lineage>
</organism>
<reference evidence="1 2" key="1">
    <citation type="journal article" date="2021" name="Genome Biol. Evol.">
        <title>Complete Genome Sequencing of a Novel Gloeobacter Species from a Waterfall Cave in Mexico.</title>
        <authorList>
            <person name="Saw J.H."/>
            <person name="Cardona T."/>
            <person name="Montejano G."/>
        </authorList>
    </citation>
    <scope>NUCLEOTIDE SEQUENCE [LARGE SCALE GENOMIC DNA]</scope>
    <source>
        <strain evidence="1">MG652769</strain>
    </source>
</reference>
<name>A0ABY3PQJ1_9CYAN</name>
<evidence type="ECO:0000313" key="1">
    <source>
        <dbReference type="EMBL" id="UFP95957.1"/>
    </source>
</evidence>
<evidence type="ECO:0008006" key="3">
    <source>
        <dbReference type="Google" id="ProtNLM"/>
    </source>
</evidence>
<proteinExistence type="predicted"/>
<protein>
    <recommendedName>
        <fullName evidence="3">TonB C-terminal domain-containing protein</fullName>
    </recommendedName>
</protein>
<dbReference type="RefSeq" id="WP_230843195.1">
    <property type="nucleotide sequence ID" value="NZ_CP063845.1"/>
</dbReference>
<evidence type="ECO:0000313" key="2">
    <source>
        <dbReference type="Proteomes" id="UP001054846"/>
    </source>
</evidence>
<sequence length="111" mass="11919">MSGISRGYICISTCPWVVQPSRCSEGRQAVAAPPLRAGDWEALIRARYPLLGKRNPVHFTLDPPGVAGVDRLEVRFVVDSTGALRVTVRDLSIGRPTEISAPAASPGRNPL</sequence>
<gene>
    <name evidence="1" type="ORF">ISF26_06990</name>
</gene>
<dbReference type="Proteomes" id="UP001054846">
    <property type="component" value="Chromosome"/>
</dbReference>